<evidence type="ECO:0000256" key="7">
    <source>
        <dbReference type="ARBA" id="ARBA00022989"/>
    </source>
</evidence>
<evidence type="ECO:0000256" key="1">
    <source>
        <dbReference type="ARBA" id="ARBA00004251"/>
    </source>
</evidence>
<evidence type="ECO:0000256" key="11">
    <source>
        <dbReference type="ARBA" id="ARBA00023180"/>
    </source>
</evidence>
<evidence type="ECO:0000256" key="9">
    <source>
        <dbReference type="ARBA" id="ARBA00023157"/>
    </source>
</evidence>
<dbReference type="AlphaFoldDB" id="A0A8I3NSQ3"/>
<protein>
    <recommendedName>
        <fullName evidence="12">Receptor activity-modifying protein 3</fullName>
    </recommendedName>
</protein>
<dbReference type="GO" id="GO:0032870">
    <property type="term" value="P:cellular response to hormone stimulus"/>
    <property type="evidence" value="ECO:0000318"/>
    <property type="project" value="GO_Central"/>
</dbReference>
<dbReference type="Reactome" id="R-CFA-419812">
    <property type="pathway name" value="Calcitonin-like ligand receptors"/>
</dbReference>
<comment type="similarity">
    <text evidence="2">Belongs to the RAMP family.</text>
</comment>
<dbReference type="OrthoDB" id="9940331at2759"/>
<reference evidence="13" key="2">
    <citation type="submission" date="2025-08" db="UniProtKB">
        <authorList>
            <consortium name="Ensembl"/>
        </authorList>
    </citation>
    <scope>IDENTIFICATION</scope>
    <source>
        <strain evidence="13">Boxer</strain>
    </source>
</reference>
<dbReference type="GO" id="GO:0005886">
    <property type="term" value="C:plasma membrane"/>
    <property type="evidence" value="ECO:0007669"/>
    <property type="project" value="UniProtKB-SubCell"/>
</dbReference>
<keyword evidence="6" id="KW-0732">Signal</keyword>
<dbReference type="Gene3D" id="1.10.150.510">
    <property type="entry name" value="Receptor activity modifying family"/>
    <property type="match status" value="1"/>
</dbReference>
<keyword evidence="5" id="KW-0812">Transmembrane</keyword>
<gene>
    <name evidence="13" type="primary">RAMP3</name>
</gene>
<accession>A0A8I3NSQ3</accession>
<dbReference type="GO" id="GO:0006886">
    <property type="term" value="P:intracellular protein transport"/>
    <property type="evidence" value="ECO:0007669"/>
    <property type="project" value="InterPro"/>
</dbReference>
<keyword evidence="4" id="KW-1003">Cell membrane</keyword>
<dbReference type="Pfam" id="PF04901">
    <property type="entry name" value="RAMP"/>
    <property type="match status" value="1"/>
</dbReference>
<dbReference type="GO" id="GO:0015031">
    <property type="term" value="P:protein transport"/>
    <property type="evidence" value="ECO:0000318"/>
    <property type="project" value="GO_Central"/>
</dbReference>
<dbReference type="InterPro" id="IPR038126">
    <property type="entry name" value="RAMP_sf"/>
</dbReference>
<evidence type="ECO:0000313" key="14">
    <source>
        <dbReference type="Proteomes" id="UP000805418"/>
    </source>
</evidence>
<comment type="subcellular location">
    <subcellularLocation>
        <location evidence="1">Cell membrane</location>
        <topology evidence="1">Single-pass type I membrane protein</topology>
    </subcellularLocation>
</comment>
<proteinExistence type="inferred from homology"/>
<keyword evidence="14" id="KW-1185">Reference proteome</keyword>
<dbReference type="PANTHER" id="PTHR14076">
    <property type="entry name" value="RECEPTOR ACTIVITY MODIFYING PROTEIN RAMP"/>
    <property type="match status" value="1"/>
</dbReference>
<dbReference type="GO" id="GO:0008277">
    <property type="term" value="P:regulation of G protein-coupled receptor signaling pathway"/>
    <property type="evidence" value="ECO:0007669"/>
    <property type="project" value="InterPro"/>
</dbReference>
<evidence type="ECO:0000256" key="5">
    <source>
        <dbReference type="ARBA" id="ARBA00022692"/>
    </source>
</evidence>
<dbReference type="Ensembl" id="ENSCAFT00845019203.1">
    <property type="protein sequence ID" value="ENSCAFP00845015002.1"/>
    <property type="gene ID" value="ENSCAFG00845010857.1"/>
</dbReference>
<reference evidence="13" key="3">
    <citation type="submission" date="2025-09" db="UniProtKB">
        <authorList>
            <consortium name="Ensembl"/>
        </authorList>
    </citation>
    <scope>IDENTIFICATION</scope>
    <source>
        <strain evidence="13">Boxer</strain>
    </source>
</reference>
<dbReference type="GeneTree" id="ENSGT00940000161026"/>
<dbReference type="GO" id="GO:0043235">
    <property type="term" value="C:receptor complex"/>
    <property type="evidence" value="ECO:0000318"/>
    <property type="project" value="GO_Central"/>
</dbReference>
<dbReference type="GO" id="GO:0015026">
    <property type="term" value="F:coreceptor activity"/>
    <property type="evidence" value="ECO:0000318"/>
    <property type="project" value="GO_Central"/>
</dbReference>
<evidence type="ECO:0000313" key="13">
    <source>
        <dbReference type="Ensembl" id="ENSCAFP00845015002.1"/>
    </source>
</evidence>
<dbReference type="GO" id="GO:0007186">
    <property type="term" value="P:G protein-coupled receptor signaling pathway"/>
    <property type="evidence" value="ECO:0000318"/>
    <property type="project" value="GO_Central"/>
</dbReference>
<evidence type="ECO:0000256" key="12">
    <source>
        <dbReference type="ARBA" id="ARBA00041072"/>
    </source>
</evidence>
<evidence type="ECO:0000256" key="4">
    <source>
        <dbReference type="ARBA" id="ARBA00022475"/>
    </source>
</evidence>
<keyword evidence="11" id="KW-0325">Glycoprotein</keyword>
<organism evidence="13 14">
    <name type="scientific">Canis lupus familiaris</name>
    <name type="common">Dog</name>
    <name type="synonym">Canis familiaris</name>
    <dbReference type="NCBI Taxonomy" id="9615"/>
    <lineage>
        <taxon>Eukaryota</taxon>
        <taxon>Metazoa</taxon>
        <taxon>Chordata</taxon>
        <taxon>Craniata</taxon>
        <taxon>Vertebrata</taxon>
        <taxon>Euteleostomi</taxon>
        <taxon>Mammalia</taxon>
        <taxon>Eutheria</taxon>
        <taxon>Laurasiatheria</taxon>
        <taxon>Carnivora</taxon>
        <taxon>Caniformia</taxon>
        <taxon>Canidae</taxon>
        <taxon>Canis</taxon>
    </lineage>
</organism>
<dbReference type="GO" id="GO:0009986">
    <property type="term" value="C:cell surface"/>
    <property type="evidence" value="ECO:0000318"/>
    <property type="project" value="GO_Central"/>
</dbReference>
<evidence type="ECO:0000256" key="8">
    <source>
        <dbReference type="ARBA" id="ARBA00023136"/>
    </source>
</evidence>
<keyword evidence="8" id="KW-0472">Membrane</keyword>
<dbReference type="FunFam" id="1.10.150.510:FF:000001">
    <property type="entry name" value="Receptor activity modifying protein 3"/>
    <property type="match status" value="1"/>
</dbReference>
<keyword evidence="3" id="KW-0813">Transport</keyword>
<dbReference type="FunCoup" id="A0A8I3NSQ3">
    <property type="interactions" value="3"/>
</dbReference>
<evidence type="ECO:0000256" key="6">
    <source>
        <dbReference type="ARBA" id="ARBA00022729"/>
    </source>
</evidence>
<keyword evidence="9" id="KW-1015">Disulfide bond</keyword>
<dbReference type="GO" id="GO:0072659">
    <property type="term" value="P:protein localization to plasma membrane"/>
    <property type="evidence" value="ECO:0000318"/>
    <property type="project" value="GO_Central"/>
</dbReference>
<dbReference type="PANTHER" id="PTHR14076:SF2">
    <property type="entry name" value="RECEPTOR ACTIVITY-MODIFYING PROTEIN 3"/>
    <property type="match status" value="1"/>
</dbReference>
<evidence type="ECO:0000256" key="2">
    <source>
        <dbReference type="ARBA" id="ARBA00007087"/>
    </source>
</evidence>
<dbReference type="InterPro" id="IPR006985">
    <property type="entry name" value="RAMP"/>
</dbReference>
<dbReference type="GO" id="GO:0031623">
    <property type="term" value="P:receptor internalization"/>
    <property type="evidence" value="ECO:0000318"/>
    <property type="project" value="GO_Central"/>
</dbReference>
<name>A0A8I3NSQ3_CANLF</name>
<reference evidence="13" key="1">
    <citation type="submission" date="2020-03" db="EMBL/GenBank/DDBJ databases">
        <title>Long-read based genome assembly of a Labrador retriever dog.</title>
        <authorList>
            <person name="Eory L."/>
            <person name="Zhang W."/>
            <person name="Schoenebeck J."/>
        </authorList>
    </citation>
    <scope>NUCLEOTIDE SEQUENCE [LARGE SCALE GENOMIC DNA]</scope>
    <source>
        <strain evidence="13">Labrador retriever</strain>
    </source>
</reference>
<sequence length="294" mass="31717">VPVSGQPWASWDAGATPWGPCAPRGPRHAGSFWGCARGTLDPGGAVGPLPIPDWWDPLPTPPSTRAILFLPPRPPGTRIPCLLPSLALFLPLPVRRLRPSGSHLGATHVGPLLVGALPPWAIRGEASTRDPSFACGGWVVSAGGLQGHFANHVPSSVMPVAVPSPGGCPRVGGCNETRMLEKLPRCGKAFADMMHKVDVWKWCNLSEFIVYYESFTNCTEVETNVVGCYWPNPLAQGFITGVHRQFFANCTVDRTHWEDPPDEVLIPLIAVPVLLTVAMAGLVVWRSKRPDQLL</sequence>
<keyword evidence="10" id="KW-0675">Receptor</keyword>
<evidence type="ECO:0000256" key="10">
    <source>
        <dbReference type="ARBA" id="ARBA00023170"/>
    </source>
</evidence>
<keyword evidence="7" id="KW-1133">Transmembrane helix</keyword>
<dbReference type="GO" id="GO:0006816">
    <property type="term" value="P:calcium ion transport"/>
    <property type="evidence" value="ECO:0000318"/>
    <property type="project" value="GO_Central"/>
</dbReference>
<dbReference type="Proteomes" id="UP000805418">
    <property type="component" value="Chromosome 16"/>
</dbReference>
<evidence type="ECO:0000256" key="3">
    <source>
        <dbReference type="ARBA" id="ARBA00022448"/>
    </source>
</evidence>